<proteinExistence type="predicted"/>
<organism evidence="2 3">
    <name type="scientific">Arenimonas composti TR7-09 = DSM 18010</name>
    <dbReference type="NCBI Taxonomy" id="1121013"/>
    <lineage>
        <taxon>Bacteria</taxon>
        <taxon>Pseudomonadati</taxon>
        <taxon>Pseudomonadota</taxon>
        <taxon>Gammaproteobacteria</taxon>
        <taxon>Lysobacterales</taxon>
        <taxon>Lysobacteraceae</taxon>
        <taxon>Arenimonas</taxon>
    </lineage>
</organism>
<evidence type="ECO:0000256" key="1">
    <source>
        <dbReference type="SAM" id="Phobius"/>
    </source>
</evidence>
<evidence type="ECO:0000313" key="2">
    <source>
        <dbReference type="EMBL" id="KFN49800.1"/>
    </source>
</evidence>
<dbReference type="Proteomes" id="UP000029391">
    <property type="component" value="Unassembled WGS sequence"/>
</dbReference>
<dbReference type="AlphaFoldDB" id="A0A091BZL0"/>
<dbReference type="STRING" id="1121013.GCA_000426365_00206"/>
<feature type="transmembrane region" description="Helical" evidence="1">
    <location>
        <begin position="39"/>
        <end position="61"/>
    </location>
</feature>
<evidence type="ECO:0000313" key="3">
    <source>
        <dbReference type="Proteomes" id="UP000029391"/>
    </source>
</evidence>
<name>A0A091BZL0_9GAMM</name>
<keyword evidence="3" id="KW-1185">Reference proteome</keyword>
<sequence length="208" mass="22294">MKAVAASQVVAAFASRLLTLASGWKADPTWPFGLLQPLVVLPMLFHGLVLGPVMVVSICLIKPFRVTPRAKASAIVLALVGAAIAAPSPLMPSAFDAFTWRMSTFSEEQFQTLARDLRAELATTSHTGRLGHLDGGTRERVLRSLRPRHRILDIGDFPVDLNVHENHVSIEWASGLTGGYEVFIADGPEASSGLPPANIHANVSATIK</sequence>
<keyword evidence="1" id="KW-1133">Transmembrane helix</keyword>
<keyword evidence="1" id="KW-0472">Membrane</keyword>
<feature type="transmembrane region" description="Helical" evidence="1">
    <location>
        <begin position="73"/>
        <end position="95"/>
    </location>
</feature>
<dbReference type="EMBL" id="AWXU01000030">
    <property type="protein sequence ID" value="KFN49800.1"/>
    <property type="molecule type" value="Genomic_DNA"/>
</dbReference>
<reference evidence="2 3" key="1">
    <citation type="submission" date="2013-09" db="EMBL/GenBank/DDBJ databases">
        <title>Genome sequencing of Arenimonas composti.</title>
        <authorList>
            <person name="Chen F."/>
            <person name="Wang G."/>
        </authorList>
    </citation>
    <scope>NUCLEOTIDE SEQUENCE [LARGE SCALE GENOMIC DNA]</scope>
    <source>
        <strain evidence="2 3">TR7-09</strain>
    </source>
</reference>
<comment type="caution">
    <text evidence="2">The sequence shown here is derived from an EMBL/GenBank/DDBJ whole genome shotgun (WGS) entry which is preliminary data.</text>
</comment>
<gene>
    <name evidence="2" type="ORF">P873_09600</name>
</gene>
<keyword evidence="1" id="KW-0812">Transmembrane</keyword>
<accession>A0A091BZL0</accession>
<protein>
    <submittedName>
        <fullName evidence="2">Uncharacterized protein</fullName>
    </submittedName>
</protein>